<feature type="signal peptide" evidence="1">
    <location>
        <begin position="1"/>
        <end position="27"/>
    </location>
</feature>
<dbReference type="EMBL" id="CP007806">
    <property type="protein sequence ID" value="AIG25910.1"/>
    <property type="molecule type" value="Genomic_DNA"/>
</dbReference>
<proteinExistence type="predicted"/>
<dbReference type="HOGENOM" id="CLU_1727846_0_0_9"/>
<gene>
    <name evidence="3" type="ORF">BRLA_c015860</name>
</gene>
<feature type="chain" id="PRO_5001709723" description="PrcB C-terminal domain-containing protein" evidence="1">
    <location>
        <begin position="28"/>
        <end position="151"/>
    </location>
</feature>
<keyword evidence="1" id="KW-0732">Signal</keyword>
<evidence type="ECO:0000259" key="2">
    <source>
        <dbReference type="Pfam" id="PF14343"/>
    </source>
</evidence>
<dbReference type="Proteomes" id="UP000005850">
    <property type="component" value="Chromosome"/>
</dbReference>
<sequence length="151" mass="16584">MKHVLAGLLLMGGILISYINTTPTATAQDISLPHNIQQSNQKGVVSMNDFSTAPTSYPTSVDLALADIQEQGGYRLIHENDLTYVAIALGERPTSGYSIKVDKVQQETDGTYVIHVVEERPQKSMLLQVITYPTTVITLPQDAQHVTINYL</sequence>
<protein>
    <recommendedName>
        <fullName evidence="2">PrcB C-terminal domain-containing protein</fullName>
    </recommendedName>
</protein>
<dbReference type="AlphaFoldDB" id="A0A075R8M7"/>
<reference evidence="3 4" key="1">
    <citation type="journal article" date="2011" name="J. Bacteriol.">
        <title>Genome sequence of Brevibacillus laterosporus LMG 15441, a pathogen of invertebrates.</title>
        <authorList>
            <person name="Djukic M."/>
            <person name="Poehlein A."/>
            <person name="Thurmer A."/>
            <person name="Daniel R."/>
        </authorList>
    </citation>
    <scope>NUCLEOTIDE SEQUENCE [LARGE SCALE GENOMIC DNA]</scope>
    <source>
        <strain evidence="3 4">LMG 15441</strain>
    </source>
</reference>
<evidence type="ECO:0000313" key="3">
    <source>
        <dbReference type="EMBL" id="AIG25910.1"/>
    </source>
</evidence>
<organism evidence="3 4">
    <name type="scientific">Brevibacillus laterosporus LMG 15441</name>
    <dbReference type="NCBI Taxonomy" id="1042163"/>
    <lineage>
        <taxon>Bacteria</taxon>
        <taxon>Bacillati</taxon>
        <taxon>Bacillota</taxon>
        <taxon>Bacilli</taxon>
        <taxon>Bacillales</taxon>
        <taxon>Paenibacillaceae</taxon>
        <taxon>Brevibacillus</taxon>
    </lineage>
</organism>
<dbReference type="STRING" id="1042163.BRLA_c015860"/>
<name>A0A075R8M7_BRELA</name>
<evidence type="ECO:0000313" key="4">
    <source>
        <dbReference type="Proteomes" id="UP000005850"/>
    </source>
</evidence>
<dbReference type="InterPro" id="IPR025748">
    <property type="entry name" value="PrcB_C_dom"/>
</dbReference>
<keyword evidence="4" id="KW-1185">Reference proteome</keyword>
<dbReference type="Pfam" id="PF14343">
    <property type="entry name" value="PrcB_C"/>
    <property type="match status" value="1"/>
</dbReference>
<evidence type="ECO:0000256" key="1">
    <source>
        <dbReference type="SAM" id="SignalP"/>
    </source>
</evidence>
<feature type="domain" description="PrcB C-terminal" evidence="2">
    <location>
        <begin position="83"/>
        <end position="140"/>
    </location>
</feature>
<accession>A0A075R8M7</accession>
<dbReference type="RefSeq" id="WP_003338000.1">
    <property type="nucleotide sequence ID" value="NZ_CP007806.1"/>
</dbReference>
<dbReference type="KEGG" id="blr:BRLA_c015860"/>